<dbReference type="AlphaFoldDB" id="A0A833VGL4"/>
<comment type="caution">
    <text evidence="4">The sequence shown here is derived from an EMBL/GenBank/DDBJ whole genome shotgun (WGS) entry which is preliminary data.</text>
</comment>
<dbReference type="SUPFAM" id="SSF57756">
    <property type="entry name" value="Retrovirus zinc finger-like domains"/>
    <property type="match status" value="1"/>
</dbReference>
<dbReference type="SMART" id="SM00343">
    <property type="entry name" value="ZnF_C2HC"/>
    <property type="match status" value="2"/>
</dbReference>
<accession>A0A833VGL4</accession>
<keyword evidence="1" id="KW-0863">Zinc-finger</keyword>
<evidence type="ECO:0000256" key="1">
    <source>
        <dbReference type="PROSITE-ProRule" id="PRU00047"/>
    </source>
</evidence>
<protein>
    <submittedName>
        <fullName evidence="4">Gag polyprotein</fullName>
    </submittedName>
</protein>
<dbReference type="OrthoDB" id="10050052at2759"/>
<feature type="compositionally biased region" description="Low complexity" evidence="2">
    <location>
        <begin position="72"/>
        <end position="85"/>
    </location>
</feature>
<keyword evidence="1" id="KW-0479">Metal-binding</keyword>
<dbReference type="GO" id="GO:0008270">
    <property type="term" value="F:zinc ion binding"/>
    <property type="evidence" value="ECO:0007669"/>
    <property type="project" value="UniProtKB-KW"/>
</dbReference>
<reference evidence="4" key="1">
    <citation type="submission" date="2020-01" db="EMBL/GenBank/DDBJ databases">
        <title>Genome sequence of Kobresia littledalei, the first chromosome-level genome in the family Cyperaceae.</title>
        <authorList>
            <person name="Qu G."/>
        </authorList>
    </citation>
    <scope>NUCLEOTIDE SEQUENCE</scope>
    <source>
        <strain evidence="4">C.B.Clarke</strain>
        <tissue evidence="4">Leaf</tissue>
    </source>
</reference>
<gene>
    <name evidence="4" type="ORF">FCM35_KLT10451</name>
</gene>
<dbReference type="GO" id="GO:0003676">
    <property type="term" value="F:nucleic acid binding"/>
    <property type="evidence" value="ECO:0007669"/>
    <property type="project" value="InterPro"/>
</dbReference>
<dbReference type="PROSITE" id="PS50158">
    <property type="entry name" value="ZF_CCHC"/>
    <property type="match status" value="1"/>
</dbReference>
<name>A0A833VGL4_9POAL</name>
<evidence type="ECO:0000313" key="4">
    <source>
        <dbReference type="EMBL" id="KAF3325380.1"/>
    </source>
</evidence>
<feature type="region of interest" description="Disordered" evidence="2">
    <location>
        <begin position="42"/>
        <end position="120"/>
    </location>
</feature>
<organism evidence="4 5">
    <name type="scientific">Carex littledalei</name>
    <dbReference type="NCBI Taxonomy" id="544730"/>
    <lineage>
        <taxon>Eukaryota</taxon>
        <taxon>Viridiplantae</taxon>
        <taxon>Streptophyta</taxon>
        <taxon>Embryophyta</taxon>
        <taxon>Tracheophyta</taxon>
        <taxon>Spermatophyta</taxon>
        <taxon>Magnoliopsida</taxon>
        <taxon>Liliopsida</taxon>
        <taxon>Poales</taxon>
        <taxon>Cyperaceae</taxon>
        <taxon>Cyperoideae</taxon>
        <taxon>Cariceae</taxon>
        <taxon>Carex</taxon>
        <taxon>Carex subgen. Euthyceras</taxon>
    </lineage>
</organism>
<feature type="domain" description="CCHC-type" evidence="3">
    <location>
        <begin position="153"/>
        <end position="168"/>
    </location>
</feature>
<dbReference type="Proteomes" id="UP000623129">
    <property type="component" value="Unassembled WGS sequence"/>
</dbReference>
<evidence type="ECO:0000256" key="2">
    <source>
        <dbReference type="SAM" id="MobiDB-lite"/>
    </source>
</evidence>
<feature type="compositionally biased region" description="Basic and acidic residues" evidence="2">
    <location>
        <begin position="54"/>
        <end position="70"/>
    </location>
</feature>
<evidence type="ECO:0000259" key="3">
    <source>
        <dbReference type="PROSITE" id="PS50158"/>
    </source>
</evidence>
<evidence type="ECO:0000313" key="5">
    <source>
        <dbReference type="Proteomes" id="UP000623129"/>
    </source>
</evidence>
<keyword evidence="1" id="KW-0862">Zinc</keyword>
<dbReference type="InterPro" id="IPR036875">
    <property type="entry name" value="Znf_CCHC_sf"/>
</dbReference>
<feature type="region of interest" description="Disordered" evidence="2">
    <location>
        <begin position="437"/>
        <end position="497"/>
    </location>
</feature>
<dbReference type="EMBL" id="SWLB01000020">
    <property type="protein sequence ID" value="KAF3325380.1"/>
    <property type="molecule type" value="Genomic_DNA"/>
</dbReference>
<feature type="compositionally biased region" description="Basic and acidic residues" evidence="2">
    <location>
        <begin position="106"/>
        <end position="115"/>
    </location>
</feature>
<sequence length="497" mass="56672">MEGQDNLLNIPAMYRTRTEGAQVSRALLLVGDIPVLRLLSKDDDSSSYPLRTNTEQRDGKRDSLQEERAVSKGNNNNEPLKNNGEVISNLNETRKDQSNEGWTQVMRKESKESRFKRNKQPLLQIHASKLRQQRKCFKCLQSGHIQAICKNPRRCLYCNKTGHIIRDCHSRTEGILRVSQRGNFDYKRKPSDPPPVPPPNSAVPTCNLTLNRTQKPSNIQHNVMAAPRDWLTMPMNEPVSLWQERPSTLDVYLTPRAELSPANLFLERSAFIFAGPGASDPSLNRRIAIAMGRQFQCDPNEFSVHLIDENFGDRLLIFPNELMAQTAIDHASFYIGNNVEIQLHPYSPQLQMIYSPLGGRARIRIYGLPLQHWNRFDMCTLVSGFGYPLRVAPYFNNGNYEYLTMLVACKKPGGIPLNLKLRVNPYKTTVRVEMEGWLTNQGPPPPPNGGNNGGGYRGRSPNREGRARYRQGRSSRSPVDQERRNRDEHRASRTQRM</sequence>
<proteinExistence type="predicted"/>
<feature type="compositionally biased region" description="Basic and acidic residues" evidence="2">
    <location>
        <begin position="479"/>
        <end position="491"/>
    </location>
</feature>
<dbReference type="InterPro" id="IPR001878">
    <property type="entry name" value="Znf_CCHC"/>
</dbReference>
<keyword evidence="5" id="KW-1185">Reference proteome</keyword>
<dbReference type="Gene3D" id="4.10.60.10">
    <property type="entry name" value="Zinc finger, CCHC-type"/>
    <property type="match status" value="1"/>
</dbReference>